<keyword evidence="3 8" id="KW-0812">Transmembrane</keyword>
<dbReference type="GO" id="GO:0005886">
    <property type="term" value="C:plasma membrane"/>
    <property type="evidence" value="ECO:0007669"/>
    <property type="project" value="UniProtKB-SubCell"/>
</dbReference>
<sequence>MSWTLGILAVVAGALTVLSPCILPILPPLLSASISGGDRRRPLWIVAGLAISFTLFGVIFAFFGSFLGLSNNTLRHAALLILFFLGLSLLWPSPWERIGTKISALTRQIPGMNRSSIEKTPLSSAFLGASLGLIWAPCAGPVLGIILTLAAAQASFGPTLILMSAYSLGAAAPMLLIGYGGRRISDRITSLRRWGALTHKALGALTIATVVALFFQFDTLLLAKLPGSLFVANQIEKRLVEAKPPFDAGNRSGAENAPGAGKKSPYPVLGKMPEFTQITTWLNSSPLTKESLRGKVVLVEFWTYSCINCIRALPAVIRWDAKYRDQGLVIVGVHTPEFQFEKEIENIKRAIARHGIKYPVAVDNDYGTWKAFRNQFWPAKYLIDAEGRLRLTHFGEGDEDIFEGAIQSVLMEAKLLHAPVTIEKAEKTVNVFRIRSPETYTGYNRAGNFFSKEKMVPDTTINYTSPPSLRLNQWALGGTWKVIGEAAILQAPGGKIQFRFQAPKLNLVMKGTEEGIPAKILIDGAPLPANMRGVDVGADGKAIINDARLYNLVTLPKEDEGEHLFEMIFERPSVELYAFTFG</sequence>
<keyword evidence="6 8" id="KW-0472">Membrane</keyword>
<comment type="caution">
    <text evidence="10">The sequence shown here is derived from an EMBL/GenBank/DDBJ whole genome shotgun (WGS) entry which is preliminary data.</text>
</comment>
<dbReference type="GO" id="GO:0016491">
    <property type="term" value="F:oxidoreductase activity"/>
    <property type="evidence" value="ECO:0007669"/>
    <property type="project" value="InterPro"/>
</dbReference>
<dbReference type="CDD" id="cd03012">
    <property type="entry name" value="TlpA_like_DipZ_like"/>
    <property type="match status" value="1"/>
</dbReference>
<gene>
    <name evidence="10" type="ORF">MNODULE_08265</name>
</gene>
<feature type="transmembrane region" description="Helical" evidence="8">
    <location>
        <begin position="42"/>
        <end position="67"/>
    </location>
</feature>
<dbReference type="GO" id="GO:0016209">
    <property type="term" value="F:antioxidant activity"/>
    <property type="evidence" value="ECO:0007669"/>
    <property type="project" value="InterPro"/>
</dbReference>
<dbReference type="InterPro" id="IPR036249">
    <property type="entry name" value="Thioredoxin-like_sf"/>
</dbReference>
<dbReference type="RefSeq" id="WP_168058966.1">
    <property type="nucleotide sequence ID" value="NZ_VTOW01000001.1"/>
</dbReference>
<feature type="transmembrane region" description="Helical" evidence="8">
    <location>
        <begin position="201"/>
        <end position="223"/>
    </location>
</feature>
<keyword evidence="11" id="KW-1185">Reference proteome</keyword>
<dbReference type="PANTHER" id="PTHR42852">
    <property type="entry name" value="THIOL:DISULFIDE INTERCHANGE PROTEIN DSBE"/>
    <property type="match status" value="1"/>
</dbReference>
<dbReference type="InterPro" id="IPR003834">
    <property type="entry name" value="Cyt_c_assmbl_TM_dom"/>
</dbReference>
<feature type="region of interest" description="Disordered" evidence="7">
    <location>
        <begin position="246"/>
        <end position="265"/>
    </location>
</feature>
<feature type="domain" description="Thioredoxin" evidence="9">
    <location>
        <begin position="266"/>
        <end position="411"/>
    </location>
</feature>
<dbReference type="PROSITE" id="PS51352">
    <property type="entry name" value="THIOREDOXIN_2"/>
    <property type="match status" value="1"/>
</dbReference>
<protein>
    <submittedName>
        <fullName evidence="10">Cytochrome c biogenesis protein DipZ</fullName>
    </submittedName>
</protein>
<reference evidence="10 11" key="1">
    <citation type="journal article" date="2020" name="Nature">
        <title>Bacterial chemolithoautotrophy via manganese oxidation.</title>
        <authorList>
            <person name="Yu H."/>
            <person name="Leadbetter J.R."/>
        </authorList>
    </citation>
    <scope>NUCLEOTIDE SEQUENCE [LARGE SCALE GENOMIC DNA]</scope>
    <source>
        <strain evidence="10 11">Mn-1</strain>
    </source>
</reference>
<dbReference type="Gene3D" id="2.60.120.260">
    <property type="entry name" value="Galactose-binding domain-like"/>
    <property type="match status" value="1"/>
</dbReference>
<evidence type="ECO:0000256" key="4">
    <source>
        <dbReference type="ARBA" id="ARBA00022748"/>
    </source>
</evidence>
<feature type="transmembrane region" description="Helical" evidence="8">
    <location>
        <begin position="73"/>
        <end position="91"/>
    </location>
</feature>
<evidence type="ECO:0000313" key="10">
    <source>
        <dbReference type="EMBL" id="NKE70730.1"/>
    </source>
</evidence>
<evidence type="ECO:0000256" key="7">
    <source>
        <dbReference type="SAM" id="MobiDB-lite"/>
    </source>
</evidence>
<evidence type="ECO:0000256" key="1">
    <source>
        <dbReference type="ARBA" id="ARBA00004651"/>
    </source>
</evidence>
<dbReference type="PANTHER" id="PTHR42852:SF13">
    <property type="entry name" value="PROTEIN DIPZ"/>
    <property type="match status" value="1"/>
</dbReference>
<dbReference type="Pfam" id="PF02683">
    <property type="entry name" value="DsbD_TM"/>
    <property type="match status" value="1"/>
</dbReference>
<feature type="transmembrane region" description="Helical" evidence="8">
    <location>
        <begin position="159"/>
        <end position="180"/>
    </location>
</feature>
<comment type="subcellular location">
    <subcellularLocation>
        <location evidence="1">Cell membrane</location>
        <topology evidence="1">Multi-pass membrane protein</topology>
    </subcellularLocation>
</comment>
<keyword evidence="5 8" id="KW-1133">Transmembrane helix</keyword>
<dbReference type="EMBL" id="VTOW01000001">
    <property type="protein sequence ID" value="NKE70730.1"/>
    <property type="molecule type" value="Genomic_DNA"/>
</dbReference>
<dbReference type="Pfam" id="PF00578">
    <property type="entry name" value="AhpC-TSA"/>
    <property type="match status" value="1"/>
</dbReference>
<accession>A0A7X6DP26</accession>
<proteinExistence type="predicted"/>
<dbReference type="InterPro" id="IPR050553">
    <property type="entry name" value="Thioredoxin_ResA/DsbE_sf"/>
</dbReference>
<feature type="transmembrane region" description="Helical" evidence="8">
    <location>
        <begin position="122"/>
        <end position="147"/>
    </location>
</feature>
<dbReference type="GO" id="GO:0017004">
    <property type="term" value="P:cytochrome complex assembly"/>
    <property type="evidence" value="ECO:0007669"/>
    <property type="project" value="UniProtKB-KW"/>
</dbReference>
<dbReference type="Gene3D" id="3.40.30.10">
    <property type="entry name" value="Glutaredoxin"/>
    <property type="match status" value="1"/>
</dbReference>
<feature type="transmembrane region" description="Helical" evidence="8">
    <location>
        <begin position="6"/>
        <end position="30"/>
    </location>
</feature>
<evidence type="ECO:0000256" key="2">
    <source>
        <dbReference type="ARBA" id="ARBA00022475"/>
    </source>
</evidence>
<evidence type="ECO:0000313" key="11">
    <source>
        <dbReference type="Proteomes" id="UP000534783"/>
    </source>
</evidence>
<organism evidence="10 11">
    <name type="scientific">Candidatus Manganitrophus noduliformans</name>
    <dbReference type="NCBI Taxonomy" id="2606439"/>
    <lineage>
        <taxon>Bacteria</taxon>
        <taxon>Pseudomonadati</taxon>
        <taxon>Nitrospirota</taxon>
        <taxon>Nitrospiria</taxon>
        <taxon>Candidatus Troglogloeales</taxon>
        <taxon>Candidatus Manganitrophaceae</taxon>
        <taxon>Candidatus Manganitrophus</taxon>
    </lineage>
</organism>
<dbReference type="Proteomes" id="UP000534783">
    <property type="component" value="Unassembled WGS sequence"/>
</dbReference>
<dbReference type="AlphaFoldDB" id="A0A7X6DP26"/>
<dbReference type="Pfam" id="PF17991">
    <property type="entry name" value="Thioredoxin_10"/>
    <property type="match status" value="1"/>
</dbReference>
<dbReference type="InterPro" id="IPR041017">
    <property type="entry name" value="Thioredoxin_10"/>
</dbReference>
<evidence type="ECO:0000256" key="3">
    <source>
        <dbReference type="ARBA" id="ARBA00022692"/>
    </source>
</evidence>
<keyword evidence="2" id="KW-1003">Cell membrane</keyword>
<dbReference type="SUPFAM" id="SSF52833">
    <property type="entry name" value="Thioredoxin-like"/>
    <property type="match status" value="1"/>
</dbReference>
<evidence type="ECO:0000256" key="8">
    <source>
        <dbReference type="SAM" id="Phobius"/>
    </source>
</evidence>
<dbReference type="InterPro" id="IPR000866">
    <property type="entry name" value="AhpC/TSA"/>
</dbReference>
<dbReference type="InterPro" id="IPR013766">
    <property type="entry name" value="Thioredoxin_domain"/>
</dbReference>
<name>A0A7X6DP26_9BACT</name>
<evidence type="ECO:0000256" key="5">
    <source>
        <dbReference type="ARBA" id="ARBA00022989"/>
    </source>
</evidence>
<keyword evidence="4" id="KW-0201">Cytochrome c-type biogenesis</keyword>
<evidence type="ECO:0000256" key="6">
    <source>
        <dbReference type="ARBA" id="ARBA00023136"/>
    </source>
</evidence>
<evidence type="ECO:0000259" key="9">
    <source>
        <dbReference type="PROSITE" id="PS51352"/>
    </source>
</evidence>